<keyword evidence="2" id="KW-1185">Reference proteome</keyword>
<protein>
    <submittedName>
        <fullName evidence="1">Uncharacterized protein</fullName>
    </submittedName>
</protein>
<reference evidence="1 2" key="1">
    <citation type="journal article" date="2014" name="Genome Biol.">
        <title>Transcriptome and methylome profiling reveals relics of genome dominance in the mesopolyploid Brassica oleracea.</title>
        <authorList>
            <person name="Parkin I.A."/>
            <person name="Koh C."/>
            <person name="Tang H."/>
            <person name="Robinson S.J."/>
            <person name="Kagale S."/>
            <person name="Clarke W.E."/>
            <person name="Town C.D."/>
            <person name="Nixon J."/>
            <person name="Krishnakumar V."/>
            <person name="Bidwell S.L."/>
            <person name="Denoeud F."/>
            <person name="Belcram H."/>
            <person name="Links M.G."/>
            <person name="Just J."/>
            <person name="Clarke C."/>
            <person name="Bender T."/>
            <person name="Huebert T."/>
            <person name="Mason A.S."/>
            <person name="Pires J.C."/>
            <person name="Barker G."/>
            <person name="Moore J."/>
            <person name="Walley P.G."/>
            <person name="Manoli S."/>
            <person name="Batley J."/>
            <person name="Edwards D."/>
            <person name="Nelson M.N."/>
            <person name="Wang X."/>
            <person name="Paterson A.H."/>
            <person name="King G."/>
            <person name="Bancroft I."/>
            <person name="Chalhoub B."/>
            <person name="Sharpe A.G."/>
        </authorList>
    </citation>
    <scope>NUCLEOTIDE SEQUENCE</scope>
    <source>
        <strain evidence="1 2">cv. TO1000</strain>
    </source>
</reference>
<reference evidence="1" key="2">
    <citation type="submission" date="2015-03" db="UniProtKB">
        <authorList>
            <consortium name="EnsemblPlants"/>
        </authorList>
    </citation>
    <scope>IDENTIFICATION</scope>
</reference>
<dbReference type="OMA" id="HEDIHLV"/>
<dbReference type="AlphaFoldDB" id="A0A0D3BUX4"/>
<dbReference type="Proteomes" id="UP000032141">
    <property type="component" value="Chromosome C4"/>
</dbReference>
<evidence type="ECO:0000313" key="1">
    <source>
        <dbReference type="EnsemblPlants" id="Bo4g081120.1"/>
    </source>
</evidence>
<sequence>MVRIEFDILSWWMVNCLNFSIIEDIAWDRDVLAIAMHEDIHLVNEGRVVTMEQTFIEFEYEDKLK</sequence>
<name>A0A0D3BUX4_BRAOL</name>
<dbReference type="Gramene" id="Bo4g081120.1">
    <property type="protein sequence ID" value="Bo4g081120.1"/>
    <property type="gene ID" value="Bo4g081120"/>
</dbReference>
<dbReference type="HOGENOM" id="CLU_2852775_0_0_1"/>
<accession>A0A0D3BUX4</accession>
<proteinExistence type="predicted"/>
<organism evidence="1 2">
    <name type="scientific">Brassica oleracea var. oleracea</name>
    <dbReference type="NCBI Taxonomy" id="109376"/>
    <lineage>
        <taxon>Eukaryota</taxon>
        <taxon>Viridiplantae</taxon>
        <taxon>Streptophyta</taxon>
        <taxon>Embryophyta</taxon>
        <taxon>Tracheophyta</taxon>
        <taxon>Spermatophyta</taxon>
        <taxon>Magnoliopsida</taxon>
        <taxon>eudicotyledons</taxon>
        <taxon>Gunneridae</taxon>
        <taxon>Pentapetalae</taxon>
        <taxon>rosids</taxon>
        <taxon>malvids</taxon>
        <taxon>Brassicales</taxon>
        <taxon>Brassicaceae</taxon>
        <taxon>Brassiceae</taxon>
        <taxon>Brassica</taxon>
    </lineage>
</organism>
<evidence type="ECO:0000313" key="2">
    <source>
        <dbReference type="Proteomes" id="UP000032141"/>
    </source>
</evidence>
<dbReference type="EnsemblPlants" id="Bo4g081120.1">
    <property type="protein sequence ID" value="Bo4g081120.1"/>
    <property type="gene ID" value="Bo4g081120"/>
</dbReference>